<dbReference type="AlphaFoldDB" id="A0A7W8TTZ9"/>
<organism evidence="1 2">
    <name type="scientific">Neomicrococcus aestuarii</name>
    <dbReference type="NCBI Taxonomy" id="556325"/>
    <lineage>
        <taxon>Bacteria</taxon>
        <taxon>Bacillati</taxon>
        <taxon>Actinomycetota</taxon>
        <taxon>Actinomycetes</taxon>
        <taxon>Micrococcales</taxon>
        <taxon>Micrococcaceae</taxon>
        <taxon>Neomicrococcus</taxon>
    </lineage>
</organism>
<dbReference type="InterPro" id="IPR009100">
    <property type="entry name" value="AcylCoA_DH/oxidase_NM_dom_sf"/>
</dbReference>
<proteinExistence type="predicted"/>
<dbReference type="Gene3D" id="2.40.110.10">
    <property type="entry name" value="Butyryl-CoA Dehydrogenase, subunit A, domain 2"/>
    <property type="match status" value="1"/>
</dbReference>
<dbReference type="RefSeq" id="WP_183664961.1">
    <property type="nucleotide sequence ID" value="NZ_BAAARH010000021.1"/>
</dbReference>
<dbReference type="Proteomes" id="UP000580797">
    <property type="component" value="Unassembled WGS sequence"/>
</dbReference>
<evidence type="ECO:0000313" key="2">
    <source>
        <dbReference type="Proteomes" id="UP000580797"/>
    </source>
</evidence>
<name>A0A7W8TTZ9_9MICC</name>
<sequence>MQGRTAIQQHHDEVQWVSFAWDLESPRSALEPVYKNLLDTAQAAKGETEPVLKVLAEEPALNIPLLTQWEFLATVAAVDLAAARTLEPHLDALGILREAADAGSAIRIPEGSTWGVFAAEAPNARLTATHTPSGWVLQGTKAWCSLAGQLSHAIVTAWVDDTRRGTFAIDLKHPGVIVEDSSQWHATGLKNIVSNPISFTDVPAHAVGEPDWYLTRPNFAAGGIGVAACWFGGAVGLFRSMLAKATHRAPDQIAHARLGLVDRHLAAAASSFTLSAQRAERGTVDWAEAHRTRGIAEQACRVALAAAGESLGPAALAFDEDHSRRVADLDLYIRQHHGARDDAALGELILESGHSW</sequence>
<protein>
    <submittedName>
        <fullName evidence="1">Alkylation response protein AidB-like acyl-CoA dehydrogenase</fullName>
    </submittedName>
</protein>
<dbReference type="GO" id="GO:0016627">
    <property type="term" value="F:oxidoreductase activity, acting on the CH-CH group of donors"/>
    <property type="evidence" value="ECO:0007669"/>
    <property type="project" value="InterPro"/>
</dbReference>
<dbReference type="SUPFAM" id="SSF56645">
    <property type="entry name" value="Acyl-CoA dehydrogenase NM domain-like"/>
    <property type="match status" value="1"/>
</dbReference>
<dbReference type="EMBL" id="JACHDR010000001">
    <property type="protein sequence ID" value="MBB5512861.1"/>
    <property type="molecule type" value="Genomic_DNA"/>
</dbReference>
<comment type="caution">
    <text evidence="1">The sequence shown here is derived from an EMBL/GenBank/DDBJ whole genome shotgun (WGS) entry which is preliminary data.</text>
</comment>
<reference evidence="1 2" key="1">
    <citation type="submission" date="2020-08" db="EMBL/GenBank/DDBJ databases">
        <title>Sequencing the genomes of 1000 actinobacteria strains.</title>
        <authorList>
            <person name="Klenk H.-P."/>
        </authorList>
    </citation>
    <scope>NUCLEOTIDE SEQUENCE [LARGE SCALE GENOMIC DNA]</scope>
    <source>
        <strain evidence="1 2">DSM 105783</strain>
    </source>
</reference>
<dbReference type="InterPro" id="IPR046373">
    <property type="entry name" value="Acyl-CoA_Oxase/DH_mid-dom_sf"/>
</dbReference>
<accession>A0A7W8TTZ9</accession>
<gene>
    <name evidence="1" type="ORF">HD598_001548</name>
</gene>
<evidence type="ECO:0000313" key="1">
    <source>
        <dbReference type="EMBL" id="MBB5512861.1"/>
    </source>
</evidence>